<evidence type="ECO:0000256" key="2">
    <source>
        <dbReference type="ARBA" id="ARBA00002368"/>
    </source>
</evidence>
<feature type="region of interest" description="Disordered" evidence="6">
    <location>
        <begin position="299"/>
        <end position="320"/>
    </location>
</feature>
<dbReference type="Gene3D" id="3.20.20.140">
    <property type="entry name" value="Metal-dependent hydrolases"/>
    <property type="match status" value="1"/>
</dbReference>
<comment type="function">
    <text evidence="2">Catalyzes the reversible cyclization of carbamoyl aspartate to dihydroorotate.</text>
</comment>
<accession>A0A1H8AVM1</accession>
<evidence type="ECO:0000259" key="7">
    <source>
        <dbReference type="Pfam" id="PF01979"/>
    </source>
</evidence>
<feature type="domain" description="Amidohydrolase-related" evidence="7">
    <location>
        <begin position="50"/>
        <end position="414"/>
    </location>
</feature>
<dbReference type="OrthoDB" id="9775759at2"/>
<dbReference type="Pfam" id="PF01979">
    <property type="entry name" value="Amidohydro_1"/>
    <property type="match status" value="1"/>
</dbReference>
<proteinExistence type="inferred from homology"/>
<dbReference type="PANTHER" id="PTHR43668">
    <property type="entry name" value="ALLANTOINASE"/>
    <property type="match status" value="1"/>
</dbReference>
<keyword evidence="4" id="KW-0479">Metal-binding</keyword>
<dbReference type="InterPro" id="IPR011059">
    <property type="entry name" value="Metal-dep_hydrolase_composite"/>
</dbReference>
<comment type="similarity">
    <text evidence="3">Belongs to the metallo-dependent hydrolases superfamily. DHOase family. Class I DHOase subfamily.</text>
</comment>
<organism evidence="8 9">
    <name type="scientific">Sphingomonas gellani</name>
    <dbReference type="NCBI Taxonomy" id="1166340"/>
    <lineage>
        <taxon>Bacteria</taxon>
        <taxon>Pseudomonadati</taxon>
        <taxon>Pseudomonadota</taxon>
        <taxon>Alphaproteobacteria</taxon>
        <taxon>Sphingomonadales</taxon>
        <taxon>Sphingomonadaceae</taxon>
        <taxon>Sphingomonas</taxon>
    </lineage>
</organism>
<evidence type="ECO:0000256" key="6">
    <source>
        <dbReference type="SAM" id="MobiDB-lite"/>
    </source>
</evidence>
<evidence type="ECO:0000256" key="4">
    <source>
        <dbReference type="ARBA" id="ARBA00022723"/>
    </source>
</evidence>
<evidence type="ECO:0000313" key="8">
    <source>
        <dbReference type="EMBL" id="SEM74792.1"/>
    </source>
</evidence>
<dbReference type="GO" id="GO:0006145">
    <property type="term" value="P:purine nucleobase catabolic process"/>
    <property type="evidence" value="ECO:0007669"/>
    <property type="project" value="TreeGrafter"/>
</dbReference>
<dbReference type="STRING" id="1166340.SAMN05192583_1084"/>
<dbReference type="GO" id="GO:0046872">
    <property type="term" value="F:metal ion binding"/>
    <property type="evidence" value="ECO:0007669"/>
    <property type="project" value="UniProtKB-KW"/>
</dbReference>
<dbReference type="Proteomes" id="UP000199206">
    <property type="component" value="Unassembled WGS sequence"/>
</dbReference>
<dbReference type="EMBL" id="FOCF01000002">
    <property type="protein sequence ID" value="SEM74792.1"/>
    <property type="molecule type" value="Genomic_DNA"/>
</dbReference>
<dbReference type="InterPro" id="IPR050138">
    <property type="entry name" value="DHOase/Allantoinase_Hydrolase"/>
</dbReference>
<sequence length="440" mass="47522">MTFDLIMRGGTVHLPDGPIVTDIGITGGKVAAIGARGDAGEVRDCTGLDILPGVIDTQVHFREPGLVHKEDLESGSVAAVLGGVTSVFEMPNTKPNTDNADAIADKLDRARDRMWCDHAFYVGATNRNAAELAELERLPGTAGVKIFMGASTGDLLVSDDAQLARVLASGHRRVAIHAEDEDRMNARSNERVAGDPASHPVWRDDESALIATTRILKLARAARRRIHILHVTTPAELELIAQHRDIATCEVTPQHLTLAGEEAYRDLGTLAQMNPPIRSAAHRDGLWYWVGQGMPDVIGSDHAPHTREEKAKPYPDSPSGMPGVQTLLPLMLNHVANGRMTMRRLIDLTSAGAQRIFGMSGKGRIAVGYDADLTVVDLKASWTVEEQWLASRAGWSPFTGMRLTGRPVGTIVRGATAMWEGSLGDHATGRPIRFDSVEFG</sequence>
<dbReference type="GO" id="GO:0004038">
    <property type="term" value="F:allantoinase activity"/>
    <property type="evidence" value="ECO:0007669"/>
    <property type="project" value="TreeGrafter"/>
</dbReference>
<dbReference type="InterPro" id="IPR002195">
    <property type="entry name" value="Dihydroorotase_CS"/>
</dbReference>
<dbReference type="GO" id="GO:0005737">
    <property type="term" value="C:cytoplasm"/>
    <property type="evidence" value="ECO:0007669"/>
    <property type="project" value="TreeGrafter"/>
</dbReference>
<dbReference type="SUPFAM" id="SSF51338">
    <property type="entry name" value="Composite domain of metallo-dependent hydrolases"/>
    <property type="match status" value="1"/>
</dbReference>
<feature type="compositionally biased region" description="Basic and acidic residues" evidence="6">
    <location>
        <begin position="302"/>
        <end position="313"/>
    </location>
</feature>
<protein>
    <submittedName>
        <fullName evidence="8">Dihydroorotase</fullName>
    </submittedName>
</protein>
<keyword evidence="5" id="KW-0378">Hydrolase</keyword>
<evidence type="ECO:0000256" key="5">
    <source>
        <dbReference type="ARBA" id="ARBA00022801"/>
    </source>
</evidence>
<reference evidence="9" key="1">
    <citation type="submission" date="2016-10" db="EMBL/GenBank/DDBJ databases">
        <authorList>
            <person name="Varghese N."/>
            <person name="Submissions S."/>
        </authorList>
    </citation>
    <scope>NUCLEOTIDE SEQUENCE [LARGE SCALE GENOMIC DNA]</scope>
    <source>
        <strain evidence="9">S6-262</strain>
    </source>
</reference>
<dbReference type="SUPFAM" id="SSF51556">
    <property type="entry name" value="Metallo-dependent hydrolases"/>
    <property type="match status" value="1"/>
</dbReference>
<gene>
    <name evidence="8" type="ORF">SAMN05192583_1084</name>
</gene>
<evidence type="ECO:0000256" key="1">
    <source>
        <dbReference type="ARBA" id="ARBA00001947"/>
    </source>
</evidence>
<dbReference type="PROSITE" id="PS00483">
    <property type="entry name" value="DIHYDROOROTASE_2"/>
    <property type="match status" value="1"/>
</dbReference>
<comment type="cofactor">
    <cofactor evidence="1">
        <name>Zn(2+)</name>
        <dbReference type="ChEBI" id="CHEBI:29105"/>
    </cofactor>
</comment>
<dbReference type="InterPro" id="IPR032466">
    <property type="entry name" value="Metal_Hydrolase"/>
</dbReference>
<keyword evidence="9" id="KW-1185">Reference proteome</keyword>
<evidence type="ECO:0000313" key="9">
    <source>
        <dbReference type="Proteomes" id="UP000199206"/>
    </source>
</evidence>
<dbReference type="NCBIfam" id="NF006559">
    <property type="entry name" value="PRK09060.1"/>
    <property type="match status" value="1"/>
</dbReference>
<dbReference type="RefSeq" id="WP_093664440.1">
    <property type="nucleotide sequence ID" value="NZ_FOCF01000002.1"/>
</dbReference>
<dbReference type="InterPro" id="IPR006680">
    <property type="entry name" value="Amidohydro-rel"/>
</dbReference>
<name>A0A1H8AVM1_9SPHN</name>
<dbReference type="CDD" id="cd01318">
    <property type="entry name" value="DHOase_IIb"/>
    <property type="match status" value="1"/>
</dbReference>
<dbReference type="AlphaFoldDB" id="A0A1H8AVM1"/>
<evidence type="ECO:0000256" key="3">
    <source>
        <dbReference type="ARBA" id="ARBA00010286"/>
    </source>
</evidence>
<dbReference type="NCBIfam" id="TIGR00857">
    <property type="entry name" value="pyrC_multi"/>
    <property type="match status" value="1"/>
</dbReference>
<dbReference type="PANTHER" id="PTHR43668:SF4">
    <property type="entry name" value="ALLANTOINASE"/>
    <property type="match status" value="1"/>
</dbReference>